<keyword evidence="2" id="KW-1133">Transmembrane helix</keyword>
<accession>A0A2M4DA70</accession>
<evidence type="ECO:0000313" key="4">
    <source>
        <dbReference type="EMBL" id="MBW74483.1"/>
    </source>
</evidence>
<feature type="chain" id="PRO_5014753358" description="Secreted protein" evidence="3">
    <location>
        <begin position="40"/>
        <end position="103"/>
    </location>
</feature>
<proteinExistence type="predicted"/>
<organism evidence="4">
    <name type="scientific">Anopheles darlingi</name>
    <name type="common">Mosquito</name>
    <dbReference type="NCBI Taxonomy" id="43151"/>
    <lineage>
        <taxon>Eukaryota</taxon>
        <taxon>Metazoa</taxon>
        <taxon>Ecdysozoa</taxon>
        <taxon>Arthropoda</taxon>
        <taxon>Hexapoda</taxon>
        <taxon>Insecta</taxon>
        <taxon>Pterygota</taxon>
        <taxon>Neoptera</taxon>
        <taxon>Endopterygota</taxon>
        <taxon>Diptera</taxon>
        <taxon>Nematocera</taxon>
        <taxon>Culicoidea</taxon>
        <taxon>Culicidae</taxon>
        <taxon>Anophelinae</taxon>
        <taxon>Anopheles</taxon>
    </lineage>
</organism>
<evidence type="ECO:0008006" key="5">
    <source>
        <dbReference type="Google" id="ProtNLM"/>
    </source>
</evidence>
<dbReference type="AlphaFoldDB" id="A0A2M4DA70"/>
<feature type="transmembrane region" description="Helical" evidence="2">
    <location>
        <begin position="69"/>
        <end position="97"/>
    </location>
</feature>
<sequence length="103" mass="10986">MAIFIRSPALSELITLNCWGLSAGRTLLLFLLLALLVDAEEESESLDESDPSSESDDDEDDDEDESGDLFLSAGLASAELLFSGGHFFLVVAALFAARGESIT</sequence>
<reference evidence="4" key="1">
    <citation type="submission" date="2018-01" db="EMBL/GenBank/DDBJ databases">
        <title>An insight into the sialome of Amazonian anophelines.</title>
        <authorList>
            <person name="Ribeiro J.M."/>
            <person name="Scarpassa V."/>
            <person name="Calvo E."/>
        </authorList>
    </citation>
    <scope>NUCLEOTIDE SEQUENCE</scope>
</reference>
<keyword evidence="2" id="KW-0472">Membrane</keyword>
<evidence type="ECO:0000256" key="2">
    <source>
        <dbReference type="SAM" id="Phobius"/>
    </source>
</evidence>
<name>A0A2M4DA70_ANODA</name>
<keyword evidence="2" id="KW-0812">Transmembrane</keyword>
<feature type="signal peptide" evidence="3">
    <location>
        <begin position="1"/>
        <end position="39"/>
    </location>
</feature>
<protein>
    <recommendedName>
        <fullName evidence="5">Secreted protein</fullName>
    </recommendedName>
</protein>
<evidence type="ECO:0000256" key="3">
    <source>
        <dbReference type="SAM" id="SignalP"/>
    </source>
</evidence>
<evidence type="ECO:0000256" key="1">
    <source>
        <dbReference type="SAM" id="MobiDB-lite"/>
    </source>
</evidence>
<keyword evidence="3" id="KW-0732">Signal</keyword>
<feature type="region of interest" description="Disordered" evidence="1">
    <location>
        <begin position="41"/>
        <end position="67"/>
    </location>
</feature>
<dbReference type="EMBL" id="GGFL01010305">
    <property type="protein sequence ID" value="MBW74483.1"/>
    <property type="molecule type" value="Transcribed_RNA"/>
</dbReference>